<gene>
    <name evidence="2" type="ORF">D4764_17G0001340</name>
</gene>
<protein>
    <submittedName>
        <fullName evidence="2">Uncharacterized protein</fullName>
    </submittedName>
</protein>
<sequence length="603" mass="65290">MSLFRDTQLGTVDSALSSSILRKHQKYHETVMKDSKKGGYAELLFGPQDPSPHPKAKGGYPLIHRGKLQYPGTEPGSNQNCPPCPSPLTIGNSIVLESPTPLEKTGSRALAVRREPVSAAGDQTAKVPAFGRYPTHNAPDPHWRLLQVVSPQEGGPMLPLRAVPGWTPWAEVRPPGARQRAPAPGLAPGGGPGPVCNGWPYQGHKAPDNGAPRIIGTVKPLHHDKVDALGRRSMIDFVVASSDLRPHVLDTRVKRGVELSTDHHLVVSWLRWWGRMPDRPGRPKRVVRVCWERLAESLVRRSFNSPPGRALTMSRGRRGTSDSKKGGYAELLFGPQDPSPHPKAKGGYPLIHRGKLQYPGTEPGSNQNCPPCPSPLTIGNSIVVESPTPLEKTGSRALAVRREPVSVAGDQTAKVPAFGRYPHTMHPPDPHWPLLQVESPREGGPMLPLFGLCPAGLHGQRSGHQALANVPRPQAWLQEGAPGVLGYALSGPHLGPVCHGWPYQGQKAPDNGAPRIIGTVKPLHHDKVDALGRRSMIDFVVASSDLRPHVLDTRVKRGAELSTDHHLVGLLGTLAESLVRRSFNSPLRESFDHVPGEAGDIRI</sequence>
<proteinExistence type="predicted"/>
<evidence type="ECO:0000313" key="3">
    <source>
        <dbReference type="Proteomes" id="UP000324091"/>
    </source>
</evidence>
<comment type="caution">
    <text evidence="2">The sequence shown here is derived from an EMBL/GenBank/DDBJ whole genome shotgun (WGS) entry which is preliminary data.</text>
</comment>
<organism evidence="2 3">
    <name type="scientific">Takifugu flavidus</name>
    <name type="common">sansaifugu</name>
    <dbReference type="NCBI Taxonomy" id="433684"/>
    <lineage>
        <taxon>Eukaryota</taxon>
        <taxon>Metazoa</taxon>
        <taxon>Chordata</taxon>
        <taxon>Craniata</taxon>
        <taxon>Vertebrata</taxon>
        <taxon>Euteleostomi</taxon>
        <taxon>Actinopterygii</taxon>
        <taxon>Neopterygii</taxon>
        <taxon>Teleostei</taxon>
        <taxon>Neoteleostei</taxon>
        <taxon>Acanthomorphata</taxon>
        <taxon>Eupercaria</taxon>
        <taxon>Tetraodontiformes</taxon>
        <taxon>Tetradontoidea</taxon>
        <taxon>Tetraodontidae</taxon>
        <taxon>Takifugu</taxon>
    </lineage>
</organism>
<dbReference type="Proteomes" id="UP000324091">
    <property type="component" value="Chromosome 17"/>
</dbReference>
<evidence type="ECO:0000256" key="1">
    <source>
        <dbReference type="SAM" id="MobiDB-lite"/>
    </source>
</evidence>
<dbReference type="EMBL" id="RHFK02000009">
    <property type="protein sequence ID" value="TWW70651.1"/>
    <property type="molecule type" value="Genomic_DNA"/>
</dbReference>
<reference evidence="2 3" key="1">
    <citation type="submission" date="2019-04" db="EMBL/GenBank/DDBJ databases">
        <title>Chromosome genome assembly for Takifugu flavidus.</title>
        <authorList>
            <person name="Xiao S."/>
        </authorList>
    </citation>
    <scope>NUCLEOTIDE SEQUENCE [LARGE SCALE GENOMIC DNA]</scope>
    <source>
        <strain evidence="2">HTHZ2018</strain>
        <tissue evidence="2">Muscle</tissue>
    </source>
</reference>
<name>A0A5C6NVQ1_9TELE</name>
<accession>A0A5C6NVQ1</accession>
<feature type="region of interest" description="Disordered" evidence="1">
    <location>
        <begin position="307"/>
        <end position="327"/>
    </location>
</feature>
<dbReference type="AlphaFoldDB" id="A0A5C6NVQ1"/>
<evidence type="ECO:0000313" key="2">
    <source>
        <dbReference type="EMBL" id="TWW70651.1"/>
    </source>
</evidence>
<keyword evidence="3" id="KW-1185">Reference proteome</keyword>